<dbReference type="GO" id="GO:0003924">
    <property type="term" value="F:GTPase activity"/>
    <property type="evidence" value="ECO:0007669"/>
    <property type="project" value="InterPro"/>
</dbReference>
<dbReference type="AlphaFoldDB" id="A0AA86PX22"/>
<evidence type="ECO:0000256" key="3">
    <source>
        <dbReference type="SAM" id="Coils"/>
    </source>
</evidence>
<gene>
    <name evidence="7" type="ORF">HINF_LOCUS35286</name>
    <name evidence="8" type="ORF">HINF_LOCUS59146</name>
</gene>
<evidence type="ECO:0000313" key="8">
    <source>
        <dbReference type="EMBL" id="CAL6078941.1"/>
    </source>
</evidence>
<evidence type="ECO:0000256" key="4">
    <source>
        <dbReference type="SAM" id="Phobius"/>
    </source>
</evidence>
<dbReference type="PROSITE" id="PS51388">
    <property type="entry name" value="GED"/>
    <property type="match status" value="1"/>
</dbReference>
<dbReference type="GO" id="GO:0005525">
    <property type="term" value="F:GTP binding"/>
    <property type="evidence" value="ECO:0007669"/>
    <property type="project" value="InterPro"/>
</dbReference>
<dbReference type="SMART" id="SM00053">
    <property type="entry name" value="DYNc"/>
    <property type="match status" value="1"/>
</dbReference>
<keyword evidence="3" id="KW-0175">Coiled coil</keyword>
<feature type="domain" description="GED" evidence="5">
    <location>
        <begin position="537"/>
        <end position="632"/>
    </location>
</feature>
<organism evidence="7">
    <name type="scientific">Hexamita inflata</name>
    <dbReference type="NCBI Taxonomy" id="28002"/>
    <lineage>
        <taxon>Eukaryota</taxon>
        <taxon>Metamonada</taxon>
        <taxon>Diplomonadida</taxon>
        <taxon>Hexamitidae</taxon>
        <taxon>Hexamitinae</taxon>
        <taxon>Hexamita</taxon>
    </lineage>
</organism>
<dbReference type="Pfam" id="PF01031">
    <property type="entry name" value="Dynamin_M"/>
    <property type="match status" value="1"/>
</dbReference>
<dbReference type="GO" id="GO:0005874">
    <property type="term" value="C:microtubule"/>
    <property type="evidence" value="ECO:0007669"/>
    <property type="project" value="TreeGrafter"/>
</dbReference>
<dbReference type="EMBL" id="CATOUU010000778">
    <property type="protein sequence ID" value="CAI9947641.1"/>
    <property type="molecule type" value="Genomic_DNA"/>
</dbReference>
<dbReference type="CDD" id="cd08771">
    <property type="entry name" value="DLP_1"/>
    <property type="match status" value="1"/>
</dbReference>
<dbReference type="InterPro" id="IPR027417">
    <property type="entry name" value="P-loop_NTPase"/>
</dbReference>
<dbReference type="Proteomes" id="UP001642409">
    <property type="component" value="Unassembled WGS sequence"/>
</dbReference>
<evidence type="ECO:0000256" key="1">
    <source>
        <dbReference type="ARBA" id="ARBA00022741"/>
    </source>
</evidence>
<feature type="transmembrane region" description="Helical" evidence="4">
    <location>
        <begin position="669"/>
        <end position="687"/>
    </location>
</feature>
<dbReference type="GO" id="GO:0008017">
    <property type="term" value="F:microtubule binding"/>
    <property type="evidence" value="ECO:0007669"/>
    <property type="project" value="TreeGrafter"/>
</dbReference>
<evidence type="ECO:0000313" key="7">
    <source>
        <dbReference type="EMBL" id="CAI9947641.1"/>
    </source>
</evidence>
<keyword evidence="1" id="KW-0547">Nucleotide-binding</keyword>
<dbReference type="Gene3D" id="3.40.50.300">
    <property type="entry name" value="P-loop containing nucleotide triphosphate hydrolases"/>
    <property type="match status" value="1"/>
</dbReference>
<dbReference type="InterPro" id="IPR000375">
    <property type="entry name" value="Dynamin_stalk"/>
</dbReference>
<reference evidence="7" key="1">
    <citation type="submission" date="2023-06" db="EMBL/GenBank/DDBJ databases">
        <authorList>
            <person name="Kurt Z."/>
        </authorList>
    </citation>
    <scope>NUCLEOTIDE SEQUENCE</scope>
</reference>
<feature type="coiled-coil region" evidence="3">
    <location>
        <begin position="603"/>
        <end position="630"/>
    </location>
</feature>
<keyword evidence="4" id="KW-0472">Membrane</keyword>
<dbReference type="PANTHER" id="PTHR11566">
    <property type="entry name" value="DYNAMIN"/>
    <property type="match status" value="1"/>
</dbReference>
<reference evidence="8 9" key="2">
    <citation type="submission" date="2024-07" db="EMBL/GenBank/DDBJ databases">
        <authorList>
            <person name="Akdeniz Z."/>
        </authorList>
    </citation>
    <scope>NUCLEOTIDE SEQUENCE [LARGE SCALE GENOMIC DNA]</scope>
</reference>
<dbReference type="SUPFAM" id="SSF52540">
    <property type="entry name" value="P-loop containing nucleoside triphosphate hydrolases"/>
    <property type="match status" value="1"/>
</dbReference>
<evidence type="ECO:0000259" key="5">
    <source>
        <dbReference type="PROSITE" id="PS51388"/>
    </source>
</evidence>
<keyword evidence="2" id="KW-0342">GTP-binding</keyword>
<dbReference type="Gene3D" id="1.20.120.1240">
    <property type="entry name" value="Dynamin, middle domain"/>
    <property type="match status" value="1"/>
</dbReference>
<sequence>MAESFEDVMKQECQKQLNIIDNLRKLDIKINGQAFSLPKIAVVGNQSAGKSSLLRCCCGFDLPRDKGLTTRCPLQLSIRKALHFSAKIEYKTKEGSDVNITIKNKTEIAQYILDAQVAITGNKTTISESLISLTVNDPDISVDLTLMDLPGLTQKASNEQDKNTPELIRKLVESQIKDEATIILLVLSGQDNNENSAGFTVAEKYDKEHKRTIGVITKIDIVEEHMLDIVANNLSGNGAIELKRGYNAVICHSYNDIQENKSDAEVREKESRYFESKPEFKNVQDKCGILNLLKKLSKLLIERIEETMPTLKARIEDALLDQLCKRDKLPEYFEEDEASRNKVIHKFIIKIADKLKTLESTSLQYGKETLSVASQIQKRCQDFQKHTKDTILKLSDVEPEEYESLLTRYTGSSLPNMLTMPMIQSFISKAVKIFTTESNNLIDCFVQDLVAFINVSIQDVFPPCKSTFKLKELFEQNLKLFTKTSQKSAKSMIQVNLQAEQYKSFGGECYLNALSSLEQQWQEANNQKEGKKEMTNAERLKLSVEAYLTEMVNVYPKIIVGLVMHNFIYGMENDVREIVILGKDGNQMSQKELNTLITNDPAMEIARQNLEEQIQKLRQALEIISQLSTDTYATRYDKVRFLALDPLFIGVLQTCKVFCLKSKQLQLNYIIKLLYSCIFFLTLSYLIL</sequence>
<keyword evidence="4" id="KW-1133">Transmembrane helix</keyword>
<dbReference type="PRINTS" id="PR00195">
    <property type="entry name" value="DYNAMIN"/>
</dbReference>
<dbReference type="InterPro" id="IPR045063">
    <property type="entry name" value="Dynamin_N"/>
</dbReference>
<evidence type="ECO:0000259" key="6">
    <source>
        <dbReference type="PROSITE" id="PS51718"/>
    </source>
</evidence>
<dbReference type="EMBL" id="CAXDID020000337">
    <property type="protein sequence ID" value="CAL6078941.1"/>
    <property type="molecule type" value="Genomic_DNA"/>
</dbReference>
<dbReference type="InterPro" id="IPR020850">
    <property type="entry name" value="GED_dom"/>
</dbReference>
<proteinExistence type="predicted"/>
<accession>A0AA86PX22</accession>
<evidence type="ECO:0000313" key="9">
    <source>
        <dbReference type="Proteomes" id="UP001642409"/>
    </source>
</evidence>
<keyword evidence="4" id="KW-0812">Transmembrane</keyword>
<evidence type="ECO:0000256" key="2">
    <source>
        <dbReference type="ARBA" id="ARBA00023134"/>
    </source>
</evidence>
<dbReference type="InterPro" id="IPR030381">
    <property type="entry name" value="G_DYNAMIN_dom"/>
</dbReference>
<name>A0AA86PX22_9EUKA</name>
<dbReference type="InterPro" id="IPR001401">
    <property type="entry name" value="Dynamin_GTPase"/>
</dbReference>
<dbReference type="InterPro" id="IPR022812">
    <property type="entry name" value="Dynamin"/>
</dbReference>
<protein>
    <submittedName>
        <fullName evidence="7">Dynamin</fullName>
    </submittedName>
</protein>
<keyword evidence="9" id="KW-1185">Reference proteome</keyword>
<feature type="domain" description="Dynamin-type G" evidence="6">
    <location>
        <begin position="34"/>
        <end position="309"/>
    </location>
</feature>
<dbReference type="GO" id="GO:0016020">
    <property type="term" value="C:membrane"/>
    <property type="evidence" value="ECO:0007669"/>
    <property type="project" value="TreeGrafter"/>
</dbReference>
<dbReference type="Pfam" id="PF00350">
    <property type="entry name" value="Dynamin_N"/>
    <property type="match status" value="1"/>
</dbReference>
<dbReference type="PROSITE" id="PS51718">
    <property type="entry name" value="G_DYNAMIN_2"/>
    <property type="match status" value="1"/>
</dbReference>
<comment type="caution">
    <text evidence="7">The sequence shown here is derived from an EMBL/GenBank/DDBJ whole genome shotgun (WGS) entry which is preliminary data.</text>
</comment>
<dbReference type="GO" id="GO:0005737">
    <property type="term" value="C:cytoplasm"/>
    <property type="evidence" value="ECO:0007669"/>
    <property type="project" value="TreeGrafter"/>
</dbReference>